<dbReference type="Proteomes" id="UP000252733">
    <property type="component" value="Unassembled WGS sequence"/>
</dbReference>
<evidence type="ECO:0000313" key="1">
    <source>
        <dbReference type="EMBL" id="RCW36776.1"/>
    </source>
</evidence>
<dbReference type="EMBL" id="QPIZ01000007">
    <property type="protein sequence ID" value="RCW36776.1"/>
    <property type="molecule type" value="Genomic_DNA"/>
</dbReference>
<evidence type="ECO:0000313" key="2">
    <source>
        <dbReference type="Proteomes" id="UP000252733"/>
    </source>
</evidence>
<sequence>MQDPKLPDEVFIFSLPGFGKGLYIGEMAPRNAAAPEAPFFGKTFINYKDTFTFTTGRNKKEIEKKSRALVAYTTEYLWEDALEARMFRYLENDLISFN</sequence>
<dbReference type="RefSeq" id="WP_114436777.1">
    <property type="nucleotide sequence ID" value="NZ_QPIZ01000007.1"/>
</dbReference>
<protein>
    <submittedName>
        <fullName evidence="1">Uncharacterized protein</fullName>
    </submittedName>
</protein>
<keyword evidence="2" id="KW-1185">Reference proteome</keyword>
<reference evidence="1 2" key="1">
    <citation type="submission" date="2018-07" db="EMBL/GenBank/DDBJ databases">
        <title>Freshwater and sediment microbial communities from various areas in North America, analyzing microbe dynamics in response to fracking.</title>
        <authorList>
            <person name="Lamendella R."/>
        </authorList>
    </citation>
    <scope>NUCLEOTIDE SEQUENCE [LARGE SCALE GENOMIC DNA]</scope>
    <source>
        <strain evidence="1 2">160A</strain>
    </source>
</reference>
<comment type="caution">
    <text evidence="1">The sequence shown here is derived from an EMBL/GenBank/DDBJ whole genome shotgun (WGS) entry which is preliminary data.</text>
</comment>
<dbReference type="AlphaFoldDB" id="A0A368V6M9"/>
<name>A0A368V6M9_9BACT</name>
<gene>
    <name evidence="1" type="ORF">DFO77_10767</name>
</gene>
<organism evidence="1 2">
    <name type="scientific">Marinilabilia salmonicolor</name>
    <dbReference type="NCBI Taxonomy" id="989"/>
    <lineage>
        <taxon>Bacteria</taxon>
        <taxon>Pseudomonadati</taxon>
        <taxon>Bacteroidota</taxon>
        <taxon>Bacteroidia</taxon>
        <taxon>Marinilabiliales</taxon>
        <taxon>Marinilabiliaceae</taxon>
        <taxon>Marinilabilia</taxon>
    </lineage>
</organism>
<proteinExistence type="predicted"/>
<accession>A0A368V6M9</accession>